<organism evidence="2 3">
    <name type="scientific">Phyllobacterium bourgognense</name>
    <dbReference type="NCBI Taxonomy" id="314236"/>
    <lineage>
        <taxon>Bacteria</taxon>
        <taxon>Pseudomonadati</taxon>
        <taxon>Pseudomonadota</taxon>
        <taxon>Alphaproteobacteria</taxon>
        <taxon>Hyphomicrobiales</taxon>
        <taxon>Phyllobacteriaceae</taxon>
        <taxon>Phyllobacterium</taxon>
    </lineage>
</organism>
<proteinExistence type="predicted"/>
<evidence type="ECO:0000313" key="3">
    <source>
        <dbReference type="Proteomes" id="UP000253324"/>
    </source>
</evidence>
<accession>A0A368YE38</accession>
<protein>
    <submittedName>
        <fullName evidence="2">Uncharacterized protein</fullName>
    </submittedName>
</protein>
<name>A0A368YE38_9HYPH</name>
<keyword evidence="1" id="KW-1133">Transmembrane helix</keyword>
<keyword evidence="1" id="KW-0812">Transmembrane</keyword>
<sequence>MKRSSLALIAAGVGGAAVAGYGLSIGRDAWKSTKKNFLLILFLAAVAGAMAVPFIGGRELVRGHDRGFFGTVFKTLVGSALLLASGFVMGFVAVWLFVAYGNDNNAEVKAIALTFAAGATAMSGCVGLLWGLFQRPGRLRKIAITRSNDDFLQTAGIRETGGDNITHYDASGQALRFLEVHTDRLVFMAVGRRGKRAYIDVGSDGRMTAYSGVVM</sequence>
<feature type="transmembrane region" description="Helical" evidence="1">
    <location>
        <begin position="76"/>
        <end position="98"/>
    </location>
</feature>
<feature type="transmembrane region" description="Helical" evidence="1">
    <location>
        <begin position="36"/>
        <end position="55"/>
    </location>
</feature>
<gene>
    <name evidence="2" type="ORF">C7476_1395</name>
</gene>
<dbReference type="Proteomes" id="UP000253324">
    <property type="component" value="Unassembled WGS sequence"/>
</dbReference>
<dbReference type="AlphaFoldDB" id="A0A368YE38"/>
<feature type="transmembrane region" description="Helical" evidence="1">
    <location>
        <begin position="110"/>
        <end position="133"/>
    </location>
</feature>
<evidence type="ECO:0000313" key="2">
    <source>
        <dbReference type="EMBL" id="RCW77698.1"/>
    </source>
</evidence>
<keyword evidence="1" id="KW-0472">Membrane</keyword>
<evidence type="ECO:0000256" key="1">
    <source>
        <dbReference type="SAM" id="Phobius"/>
    </source>
</evidence>
<comment type="caution">
    <text evidence="2">The sequence shown here is derived from an EMBL/GenBank/DDBJ whole genome shotgun (WGS) entry which is preliminary data.</text>
</comment>
<dbReference type="EMBL" id="QPJM01000039">
    <property type="protein sequence ID" value="RCW77698.1"/>
    <property type="molecule type" value="Genomic_DNA"/>
</dbReference>
<reference evidence="2 3" key="1">
    <citation type="submission" date="2018-07" db="EMBL/GenBank/DDBJ databases">
        <title>Genomic Encyclopedia of Type Strains, Phase III (KMG-III): the genomes of soil and plant-associated and newly described type strains.</title>
        <authorList>
            <person name="Whitman W."/>
        </authorList>
    </citation>
    <scope>NUCLEOTIDE SEQUENCE [LARGE SCALE GENOMIC DNA]</scope>
    <source>
        <strain evidence="2 3">31-25a</strain>
    </source>
</reference>
<keyword evidence="3" id="KW-1185">Reference proteome</keyword>
<dbReference type="OrthoDB" id="8106196at2"/>
<dbReference type="RefSeq" id="WP_114433016.1">
    <property type="nucleotide sequence ID" value="NZ_QPJM01000039.1"/>
</dbReference>